<evidence type="ECO:0000313" key="2">
    <source>
        <dbReference type="EMBL" id="KIM76280.1"/>
    </source>
</evidence>
<dbReference type="Proteomes" id="UP000054166">
    <property type="component" value="Unassembled WGS sequence"/>
</dbReference>
<dbReference type="InParanoid" id="A0A0C3EUT7"/>
<dbReference type="STRING" id="765440.A0A0C3EUT7"/>
<reference evidence="2 3" key="1">
    <citation type="submission" date="2014-04" db="EMBL/GenBank/DDBJ databases">
        <authorList>
            <consortium name="DOE Joint Genome Institute"/>
            <person name="Kuo A."/>
            <person name="Tarkka M."/>
            <person name="Buscot F."/>
            <person name="Kohler A."/>
            <person name="Nagy L.G."/>
            <person name="Floudas D."/>
            <person name="Copeland A."/>
            <person name="Barry K.W."/>
            <person name="Cichocki N."/>
            <person name="Veneault-Fourrey C."/>
            <person name="LaButti K."/>
            <person name="Lindquist E.A."/>
            <person name="Lipzen A."/>
            <person name="Lundell T."/>
            <person name="Morin E."/>
            <person name="Murat C."/>
            <person name="Sun H."/>
            <person name="Tunlid A."/>
            <person name="Henrissat B."/>
            <person name="Grigoriev I.V."/>
            <person name="Hibbett D.S."/>
            <person name="Martin F."/>
            <person name="Nordberg H.P."/>
            <person name="Cantor M.N."/>
            <person name="Hua S.X."/>
        </authorList>
    </citation>
    <scope>NUCLEOTIDE SEQUENCE [LARGE SCALE GENOMIC DNA]</scope>
    <source>
        <strain evidence="2 3">F 1598</strain>
    </source>
</reference>
<keyword evidence="3" id="KW-1185">Reference proteome</keyword>
<organism evidence="2 3">
    <name type="scientific">Piloderma croceum (strain F 1598)</name>
    <dbReference type="NCBI Taxonomy" id="765440"/>
    <lineage>
        <taxon>Eukaryota</taxon>
        <taxon>Fungi</taxon>
        <taxon>Dikarya</taxon>
        <taxon>Basidiomycota</taxon>
        <taxon>Agaricomycotina</taxon>
        <taxon>Agaricomycetes</taxon>
        <taxon>Agaricomycetidae</taxon>
        <taxon>Atheliales</taxon>
        <taxon>Atheliaceae</taxon>
        <taxon>Piloderma</taxon>
    </lineage>
</organism>
<sequence>MRVAQGALATTLDLQIPLHYESPNAVTLHIPIPLNLRKPLTSNPESPLLSSNTATSTPPPPPKPIPIPQSTATALSKGVKLTIKLPPSKENRKPETTKSDTTACEVDTDSKCTFCPVEHRQPIIKMLENCYCAYPLIPGYSSLTLEGIREWAVKQMYNYCVDHDLREVWAYLWENWYRPG</sequence>
<dbReference type="AlphaFoldDB" id="A0A0C3EUT7"/>
<feature type="compositionally biased region" description="Low complexity" evidence="1">
    <location>
        <begin position="46"/>
        <end position="56"/>
    </location>
</feature>
<name>A0A0C3EUT7_PILCF</name>
<dbReference type="EMBL" id="KN833036">
    <property type="protein sequence ID" value="KIM76280.1"/>
    <property type="molecule type" value="Genomic_DNA"/>
</dbReference>
<feature type="region of interest" description="Disordered" evidence="1">
    <location>
        <begin position="43"/>
        <end position="70"/>
    </location>
</feature>
<dbReference type="HOGENOM" id="CLU_1511526_0_0_1"/>
<proteinExistence type="predicted"/>
<feature type="compositionally biased region" description="Pro residues" evidence="1">
    <location>
        <begin position="57"/>
        <end position="67"/>
    </location>
</feature>
<evidence type="ECO:0000313" key="3">
    <source>
        <dbReference type="Proteomes" id="UP000054166"/>
    </source>
</evidence>
<dbReference type="OrthoDB" id="3262412at2759"/>
<gene>
    <name evidence="2" type="ORF">PILCRDRAFT_77964</name>
</gene>
<reference evidence="3" key="2">
    <citation type="submission" date="2015-01" db="EMBL/GenBank/DDBJ databases">
        <title>Evolutionary Origins and Diversification of the Mycorrhizal Mutualists.</title>
        <authorList>
            <consortium name="DOE Joint Genome Institute"/>
            <consortium name="Mycorrhizal Genomics Consortium"/>
            <person name="Kohler A."/>
            <person name="Kuo A."/>
            <person name="Nagy L.G."/>
            <person name="Floudas D."/>
            <person name="Copeland A."/>
            <person name="Barry K.W."/>
            <person name="Cichocki N."/>
            <person name="Veneault-Fourrey C."/>
            <person name="LaButti K."/>
            <person name="Lindquist E.A."/>
            <person name="Lipzen A."/>
            <person name="Lundell T."/>
            <person name="Morin E."/>
            <person name="Murat C."/>
            <person name="Riley R."/>
            <person name="Ohm R."/>
            <person name="Sun H."/>
            <person name="Tunlid A."/>
            <person name="Henrissat B."/>
            <person name="Grigoriev I.V."/>
            <person name="Hibbett D.S."/>
            <person name="Martin F."/>
        </authorList>
    </citation>
    <scope>NUCLEOTIDE SEQUENCE [LARGE SCALE GENOMIC DNA]</scope>
    <source>
        <strain evidence="3">F 1598</strain>
    </source>
</reference>
<accession>A0A0C3EUT7</accession>
<protein>
    <submittedName>
        <fullName evidence="2">Uncharacterized protein</fullName>
    </submittedName>
</protein>
<evidence type="ECO:0000256" key="1">
    <source>
        <dbReference type="SAM" id="MobiDB-lite"/>
    </source>
</evidence>